<evidence type="ECO:0000256" key="1">
    <source>
        <dbReference type="SAM" id="Phobius"/>
    </source>
</evidence>
<name>A0A919VQV4_9ACTN</name>
<keyword evidence="1" id="KW-1133">Transmembrane helix</keyword>
<dbReference type="Proteomes" id="UP000681340">
    <property type="component" value="Unassembled WGS sequence"/>
</dbReference>
<keyword evidence="1" id="KW-0812">Transmembrane</keyword>
<keyword evidence="4" id="KW-1185">Reference proteome</keyword>
<gene>
    <name evidence="3" type="ORF">Aau02nite_53630</name>
</gene>
<evidence type="ECO:0000259" key="2">
    <source>
        <dbReference type="Pfam" id="PF09990"/>
    </source>
</evidence>
<evidence type="ECO:0000313" key="3">
    <source>
        <dbReference type="EMBL" id="GIM72971.1"/>
    </source>
</evidence>
<protein>
    <recommendedName>
        <fullName evidence="2">DUF2231 domain-containing protein</fullName>
    </recommendedName>
</protein>
<dbReference type="InterPro" id="IPR019251">
    <property type="entry name" value="DUF2231_TM"/>
</dbReference>
<keyword evidence="1" id="KW-0472">Membrane</keyword>
<feature type="domain" description="DUF2231" evidence="2">
    <location>
        <begin position="13"/>
        <end position="138"/>
    </location>
</feature>
<accession>A0A919VQV4</accession>
<reference evidence="3" key="1">
    <citation type="submission" date="2021-03" db="EMBL/GenBank/DDBJ databases">
        <title>Whole genome shotgun sequence of Actinoplanes auranticolor NBRC 12245.</title>
        <authorList>
            <person name="Komaki H."/>
            <person name="Tamura T."/>
        </authorList>
    </citation>
    <scope>NUCLEOTIDE SEQUENCE</scope>
    <source>
        <strain evidence="3">NBRC 12245</strain>
    </source>
</reference>
<feature type="transmembrane region" description="Helical" evidence="1">
    <location>
        <begin position="108"/>
        <end position="130"/>
    </location>
</feature>
<dbReference type="RefSeq" id="WP_212991306.1">
    <property type="nucleotide sequence ID" value="NZ_BAABEA010000049.1"/>
</dbReference>
<feature type="transmembrane region" description="Helical" evidence="1">
    <location>
        <begin position="82"/>
        <end position="102"/>
    </location>
</feature>
<dbReference type="EMBL" id="BOQL01000043">
    <property type="protein sequence ID" value="GIM72971.1"/>
    <property type="molecule type" value="Genomic_DNA"/>
</dbReference>
<proteinExistence type="predicted"/>
<evidence type="ECO:0000313" key="4">
    <source>
        <dbReference type="Proteomes" id="UP000681340"/>
    </source>
</evidence>
<dbReference type="Pfam" id="PF09990">
    <property type="entry name" value="DUF2231"/>
    <property type="match status" value="1"/>
</dbReference>
<sequence length="153" mass="16189">MDSRLRIANQAVQPVLVMFPLGLFAMAVLFDLGNVFGGPDILGALAYWNLVAGMIGGVLAAAASAIDLMFVRDTSAKRRGVLQGLVNMGVLLVFAVILMVRMRTPDRVAGGGLVAIELLALAGAVFGAWYGGELVNRRRTPAFARAEAGNRLF</sequence>
<dbReference type="AlphaFoldDB" id="A0A919VQV4"/>
<feature type="transmembrane region" description="Helical" evidence="1">
    <location>
        <begin position="12"/>
        <end position="30"/>
    </location>
</feature>
<feature type="transmembrane region" description="Helical" evidence="1">
    <location>
        <begin position="50"/>
        <end position="70"/>
    </location>
</feature>
<organism evidence="3 4">
    <name type="scientific">Actinoplanes auranticolor</name>
    <dbReference type="NCBI Taxonomy" id="47988"/>
    <lineage>
        <taxon>Bacteria</taxon>
        <taxon>Bacillati</taxon>
        <taxon>Actinomycetota</taxon>
        <taxon>Actinomycetes</taxon>
        <taxon>Micromonosporales</taxon>
        <taxon>Micromonosporaceae</taxon>
        <taxon>Actinoplanes</taxon>
    </lineage>
</organism>
<comment type="caution">
    <text evidence="3">The sequence shown here is derived from an EMBL/GenBank/DDBJ whole genome shotgun (WGS) entry which is preliminary data.</text>
</comment>